<dbReference type="PANTHER" id="PTHR11122">
    <property type="entry name" value="APOSPORY-ASSOCIATED PROTEIN C-RELATED"/>
    <property type="match status" value="1"/>
</dbReference>
<dbReference type="GO" id="GO:0030246">
    <property type="term" value="F:carbohydrate binding"/>
    <property type="evidence" value="ECO:0007669"/>
    <property type="project" value="InterPro"/>
</dbReference>
<evidence type="ECO:0000313" key="1">
    <source>
        <dbReference type="EMBL" id="CAG9703173.1"/>
    </source>
</evidence>
<keyword evidence="2" id="KW-0413">Isomerase</keyword>
<dbReference type="Proteomes" id="UP000789738">
    <property type="component" value="Unassembled WGS sequence"/>
</dbReference>
<dbReference type="Proteomes" id="UP000431451">
    <property type="component" value="Unassembled WGS sequence"/>
</dbReference>
<dbReference type="GO" id="GO:0005975">
    <property type="term" value="P:carbohydrate metabolic process"/>
    <property type="evidence" value="ECO:0007669"/>
    <property type="project" value="InterPro"/>
</dbReference>
<reference evidence="2 3" key="1">
    <citation type="submission" date="2018-06" db="EMBL/GenBank/DDBJ databases">
        <authorList>
            <consortium name="IHU Genomes"/>
        </authorList>
    </citation>
    <scope>NUCLEOTIDE SEQUENCE [LARGE SCALE GENOMIC DNA]</scope>
    <source>
        <strain evidence="2 3">NEC25</strain>
    </source>
</reference>
<dbReference type="AlphaFoldDB" id="A0A650LNW9"/>
<dbReference type="Pfam" id="PF01263">
    <property type="entry name" value="Aldose_epim"/>
    <property type="match status" value="1"/>
</dbReference>
<dbReference type="SUPFAM" id="SSF74650">
    <property type="entry name" value="Galactose mutarotase-like"/>
    <property type="match status" value="1"/>
</dbReference>
<reference evidence="1" key="2">
    <citation type="submission" date="2021-10" db="EMBL/GenBank/DDBJ databases">
        <authorList>
            <person name="Mesa V."/>
        </authorList>
    </citation>
    <scope>NUCLEOTIDE SEQUENCE</scope>
    <source>
        <strain evidence="1">CC3_PB</strain>
    </source>
</reference>
<dbReference type="GO" id="GO:0047938">
    <property type="term" value="F:glucose-6-phosphate 1-epimerase activity"/>
    <property type="evidence" value="ECO:0007669"/>
    <property type="project" value="UniProtKB-EC"/>
</dbReference>
<organism evidence="2 3">
    <name type="scientific">Clostridium neonatale</name>
    <dbReference type="NCBI Taxonomy" id="137838"/>
    <lineage>
        <taxon>Bacteria</taxon>
        <taxon>Bacillati</taxon>
        <taxon>Bacillota</taxon>
        <taxon>Clostridia</taxon>
        <taxon>Eubacteriales</taxon>
        <taxon>Clostridiaceae</taxon>
        <taxon>Clostridium</taxon>
    </lineage>
</organism>
<dbReference type="InterPro" id="IPR011013">
    <property type="entry name" value="Gal_mutarotase_sf_dom"/>
</dbReference>
<keyword evidence="1" id="KW-0378">Hydrolase</keyword>
<sequence>MCNKILKEKFKKYFIGHIYREGEEKMNYFLENDNLRIGTRTYGGELIAIHNKINGSEYLWDGNPEYWKYYAPILFPIVGKVVDCKYRVDGKIYELPQHGLARTSEFTLLEKKEDEITFELKYSDESLKVYPYKFLLKSNYKLEGNTVKVTYTVENVDDKKIYFSIGSHPAFLCPIDRKDNLIDCYIEFNERETSKRIVINNEGYLSRTKIDCLENTNKINLSKELFKDDALVFNDLKSNKITIKSNNNDKYLEVDFTGFPDMGIWAPKDGAPFVCIEPWFGHADYEDFNGEFTEKEGVMPLNVGEKFTCTFSVTVK</sequence>
<dbReference type="Gene3D" id="2.70.98.10">
    <property type="match status" value="1"/>
</dbReference>
<evidence type="ECO:0000313" key="3">
    <source>
        <dbReference type="Proteomes" id="UP000431451"/>
    </source>
</evidence>
<protein>
    <submittedName>
        <fullName evidence="2">Glucose-6-phosphate 1-epimerase</fullName>
        <ecNumber evidence="2">5.1.3.15</ecNumber>
    </submittedName>
    <submittedName>
        <fullName evidence="1">Glycoside hydrolase-type carbohydrate-binding protein</fullName>
    </submittedName>
</protein>
<dbReference type="PANTHER" id="PTHR11122:SF13">
    <property type="entry name" value="GLUCOSE-6-PHOSPHATE 1-EPIMERASE"/>
    <property type="match status" value="1"/>
</dbReference>
<gene>
    <name evidence="2" type="primary">yeaD</name>
    <name evidence="1" type="ORF">CNEO_40407</name>
    <name evidence="2" type="ORF">CNEONATNEC25_00093</name>
</gene>
<dbReference type="InterPro" id="IPR037481">
    <property type="entry name" value="LacX"/>
</dbReference>
<dbReference type="GO" id="GO:0016787">
    <property type="term" value="F:hydrolase activity"/>
    <property type="evidence" value="ECO:0007669"/>
    <property type="project" value="UniProtKB-KW"/>
</dbReference>
<dbReference type="InterPro" id="IPR008183">
    <property type="entry name" value="Aldose_1/G6P_1-epimerase"/>
</dbReference>
<evidence type="ECO:0000313" key="2">
    <source>
        <dbReference type="EMBL" id="VCT82550.1"/>
    </source>
</evidence>
<dbReference type="EC" id="5.1.3.15" evidence="2"/>
<dbReference type="InterPro" id="IPR014718">
    <property type="entry name" value="GH-type_carb-bd"/>
</dbReference>
<dbReference type="EMBL" id="UWJD01000001">
    <property type="protein sequence ID" value="VCT82550.1"/>
    <property type="molecule type" value="Genomic_DNA"/>
</dbReference>
<name>A0A650LNW9_9CLOT</name>
<dbReference type="EMBL" id="CAKJVE010000004">
    <property type="protein sequence ID" value="CAG9703173.1"/>
    <property type="molecule type" value="Genomic_DNA"/>
</dbReference>
<accession>A0A650LNW9</accession>
<proteinExistence type="predicted"/>
<dbReference type="CDD" id="cd09024">
    <property type="entry name" value="Aldose_epim_lacX"/>
    <property type="match status" value="1"/>
</dbReference>